<dbReference type="Pfam" id="PF01554">
    <property type="entry name" value="MatE"/>
    <property type="match status" value="2"/>
</dbReference>
<dbReference type="Proteomes" id="UP000256763">
    <property type="component" value="Unassembled WGS sequence"/>
</dbReference>
<feature type="transmembrane region" description="Helical" evidence="7">
    <location>
        <begin position="20"/>
        <end position="40"/>
    </location>
</feature>
<keyword evidence="9" id="KW-1185">Reference proteome</keyword>
<keyword evidence="5 7" id="KW-1133">Transmembrane helix</keyword>
<evidence type="ECO:0000313" key="8">
    <source>
        <dbReference type="EMBL" id="RFA36098.1"/>
    </source>
</evidence>
<feature type="transmembrane region" description="Helical" evidence="7">
    <location>
        <begin position="278"/>
        <end position="299"/>
    </location>
</feature>
<name>A0A3E0WTD0_9GAMM</name>
<feature type="transmembrane region" description="Helical" evidence="7">
    <location>
        <begin position="311"/>
        <end position="339"/>
    </location>
</feature>
<proteinExistence type="predicted"/>
<feature type="transmembrane region" description="Helical" evidence="7">
    <location>
        <begin position="93"/>
        <end position="114"/>
    </location>
</feature>
<dbReference type="InterPro" id="IPR048279">
    <property type="entry name" value="MdtK-like"/>
</dbReference>
<accession>A0A3E0WTD0</accession>
<dbReference type="AlphaFoldDB" id="A0A3E0WTD0"/>
<evidence type="ECO:0000256" key="5">
    <source>
        <dbReference type="ARBA" id="ARBA00022989"/>
    </source>
</evidence>
<dbReference type="GO" id="GO:0015297">
    <property type="term" value="F:antiporter activity"/>
    <property type="evidence" value="ECO:0007669"/>
    <property type="project" value="InterPro"/>
</dbReference>
<keyword evidence="6 7" id="KW-0472">Membrane</keyword>
<evidence type="ECO:0000313" key="9">
    <source>
        <dbReference type="Proteomes" id="UP000256763"/>
    </source>
</evidence>
<protein>
    <submittedName>
        <fullName evidence="8">MATE family efflux transporter</fullName>
    </submittedName>
</protein>
<dbReference type="GO" id="GO:0005886">
    <property type="term" value="C:plasma membrane"/>
    <property type="evidence" value="ECO:0007669"/>
    <property type="project" value="UniProtKB-SubCell"/>
</dbReference>
<evidence type="ECO:0000256" key="7">
    <source>
        <dbReference type="SAM" id="Phobius"/>
    </source>
</evidence>
<dbReference type="RefSeq" id="WP_116302246.1">
    <property type="nucleotide sequence ID" value="NZ_NFZV01000009.1"/>
</dbReference>
<keyword evidence="3" id="KW-1003">Cell membrane</keyword>
<evidence type="ECO:0000256" key="3">
    <source>
        <dbReference type="ARBA" id="ARBA00022475"/>
    </source>
</evidence>
<dbReference type="OrthoDB" id="9806302at2"/>
<feature type="transmembrane region" description="Helical" evidence="7">
    <location>
        <begin position="192"/>
        <end position="212"/>
    </location>
</feature>
<dbReference type="GO" id="GO:0042910">
    <property type="term" value="F:xenobiotic transmembrane transporter activity"/>
    <property type="evidence" value="ECO:0007669"/>
    <property type="project" value="InterPro"/>
</dbReference>
<feature type="transmembrane region" description="Helical" evidence="7">
    <location>
        <begin position="60"/>
        <end position="81"/>
    </location>
</feature>
<feature type="transmembrane region" description="Helical" evidence="7">
    <location>
        <begin position="389"/>
        <end position="406"/>
    </location>
</feature>
<keyword evidence="4 7" id="KW-0812">Transmembrane</keyword>
<feature type="transmembrane region" description="Helical" evidence="7">
    <location>
        <begin position="412"/>
        <end position="430"/>
    </location>
</feature>
<comment type="caution">
    <text evidence="8">The sequence shown here is derived from an EMBL/GenBank/DDBJ whole genome shotgun (WGS) entry which is preliminary data.</text>
</comment>
<gene>
    <name evidence="8" type="ORF">CAL65_11625</name>
</gene>
<keyword evidence="2" id="KW-0813">Transport</keyword>
<sequence length="449" mass="47778">MTTDDLVRDGLGRSLFRMTWPMIFGVLSLMTVHLVDSAFVGQLGVDPLAALGFTLPVMQLMIGMQVGIGIATTALISRALGAGDSVRAQRLGGLVIAVGLGAAFLLCGILWFSRAPLLSLLGIDSALMPLIDQYWVPWLASAWMGAALYYAYSICRAHGDTRLPGLMMVVTSFINLALDPLFIFTFGWGLPGAALATLVAFGTGAAVVYWRVWHRGWVRFDMHSLPIDRAVGQLSGIAGPAMLSQLMPPIAAMTATALVAGFGATAVAAWALGTRLEYFSIVVVLALTMSLPPMVGRFLGAGQLDHVRALVRLAVGFVLGWQLAVAVLWLVLSGVLSHLLTQDLSVAAILQDYLVRVPLSYGGLGVCMIMVSVCNALGMPLRAMLISSLRLFAWYLPALWLGAYVAGLSGLFTGALVGNLLAGTAAWLLYRRALEYQVAVAGTEVARPR</sequence>
<organism evidence="8 9">
    <name type="scientific">Alkalilimnicola ehrlichii</name>
    <dbReference type="NCBI Taxonomy" id="351052"/>
    <lineage>
        <taxon>Bacteria</taxon>
        <taxon>Pseudomonadati</taxon>
        <taxon>Pseudomonadota</taxon>
        <taxon>Gammaproteobacteria</taxon>
        <taxon>Chromatiales</taxon>
        <taxon>Ectothiorhodospiraceae</taxon>
        <taxon>Alkalilimnicola</taxon>
    </lineage>
</organism>
<dbReference type="EMBL" id="NFZW01000010">
    <property type="protein sequence ID" value="RFA36098.1"/>
    <property type="molecule type" value="Genomic_DNA"/>
</dbReference>
<dbReference type="InterPro" id="IPR002528">
    <property type="entry name" value="MATE_fam"/>
</dbReference>
<dbReference type="PIRSF" id="PIRSF006603">
    <property type="entry name" value="DinF"/>
    <property type="match status" value="1"/>
</dbReference>
<dbReference type="PANTHER" id="PTHR43549:SF3">
    <property type="entry name" value="MULTIDRUG RESISTANCE PROTEIN YPNP-RELATED"/>
    <property type="match status" value="1"/>
</dbReference>
<evidence type="ECO:0000256" key="6">
    <source>
        <dbReference type="ARBA" id="ARBA00023136"/>
    </source>
</evidence>
<evidence type="ECO:0000256" key="2">
    <source>
        <dbReference type="ARBA" id="ARBA00022448"/>
    </source>
</evidence>
<feature type="transmembrane region" description="Helical" evidence="7">
    <location>
        <begin position="134"/>
        <end position="152"/>
    </location>
</feature>
<feature type="transmembrane region" description="Helical" evidence="7">
    <location>
        <begin position="164"/>
        <end position="186"/>
    </location>
</feature>
<evidence type="ECO:0000256" key="4">
    <source>
        <dbReference type="ARBA" id="ARBA00022692"/>
    </source>
</evidence>
<evidence type="ECO:0000256" key="1">
    <source>
        <dbReference type="ARBA" id="ARBA00004429"/>
    </source>
</evidence>
<dbReference type="NCBIfam" id="TIGR00797">
    <property type="entry name" value="matE"/>
    <property type="match status" value="1"/>
</dbReference>
<reference evidence="9" key="1">
    <citation type="submission" date="2017-05" db="EMBL/GenBank/DDBJ databases">
        <authorList>
            <person name="Sharma S."/>
            <person name="Sidhu C."/>
            <person name="Pinnaka A.K."/>
        </authorList>
    </citation>
    <scope>NUCLEOTIDE SEQUENCE [LARGE SCALE GENOMIC DNA]</scope>
    <source>
        <strain evidence="9">AK93</strain>
    </source>
</reference>
<feature type="transmembrane region" description="Helical" evidence="7">
    <location>
        <begin position="250"/>
        <end position="272"/>
    </location>
</feature>
<dbReference type="PANTHER" id="PTHR43549">
    <property type="entry name" value="MULTIDRUG RESISTANCE PROTEIN YPNP-RELATED"/>
    <property type="match status" value="1"/>
</dbReference>
<feature type="transmembrane region" description="Helical" evidence="7">
    <location>
        <begin position="359"/>
        <end position="377"/>
    </location>
</feature>
<comment type="subcellular location">
    <subcellularLocation>
        <location evidence="1">Cell inner membrane</location>
        <topology evidence="1">Multi-pass membrane protein</topology>
    </subcellularLocation>
</comment>
<dbReference type="InterPro" id="IPR052031">
    <property type="entry name" value="Membrane_Transporter-Flippase"/>
</dbReference>